<evidence type="ECO:0000256" key="1">
    <source>
        <dbReference type="SAM" id="MobiDB-lite"/>
    </source>
</evidence>
<evidence type="ECO:0000313" key="3">
    <source>
        <dbReference type="Proteomes" id="UP001153269"/>
    </source>
</evidence>
<dbReference type="AlphaFoldDB" id="A0A9N7YUL0"/>
<keyword evidence="3" id="KW-1185">Reference proteome</keyword>
<dbReference type="Proteomes" id="UP001153269">
    <property type="component" value="Unassembled WGS sequence"/>
</dbReference>
<feature type="compositionally biased region" description="Low complexity" evidence="1">
    <location>
        <begin position="9"/>
        <end position="21"/>
    </location>
</feature>
<dbReference type="EMBL" id="CADEAL010002223">
    <property type="protein sequence ID" value="CAB1438891.1"/>
    <property type="molecule type" value="Genomic_DNA"/>
</dbReference>
<evidence type="ECO:0000313" key="2">
    <source>
        <dbReference type="EMBL" id="CAB1438891.1"/>
    </source>
</evidence>
<accession>A0A9N7YUL0</accession>
<protein>
    <submittedName>
        <fullName evidence="2">Uncharacterized protein</fullName>
    </submittedName>
</protein>
<organism evidence="2 3">
    <name type="scientific">Pleuronectes platessa</name>
    <name type="common">European plaice</name>
    <dbReference type="NCBI Taxonomy" id="8262"/>
    <lineage>
        <taxon>Eukaryota</taxon>
        <taxon>Metazoa</taxon>
        <taxon>Chordata</taxon>
        <taxon>Craniata</taxon>
        <taxon>Vertebrata</taxon>
        <taxon>Euteleostomi</taxon>
        <taxon>Actinopterygii</taxon>
        <taxon>Neopterygii</taxon>
        <taxon>Teleostei</taxon>
        <taxon>Neoteleostei</taxon>
        <taxon>Acanthomorphata</taxon>
        <taxon>Carangaria</taxon>
        <taxon>Pleuronectiformes</taxon>
        <taxon>Pleuronectoidei</taxon>
        <taxon>Pleuronectidae</taxon>
        <taxon>Pleuronectes</taxon>
    </lineage>
</organism>
<gene>
    <name evidence="2" type="ORF">PLEPLA_LOCUS26751</name>
</gene>
<sequence>MKREDSFTSSPVSAASAPEPSTGGNCPAAESVSVRWVMSQRRRGGCRGHILRNQASLQQPGSRDSGSSGAQLLILTNKNGFSCCVSSRRSGW</sequence>
<feature type="region of interest" description="Disordered" evidence="1">
    <location>
        <begin position="1"/>
        <end position="30"/>
    </location>
</feature>
<name>A0A9N7YUL0_PLEPL</name>
<comment type="caution">
    <text evidence="2">The sequence shown here is derived from an EMBL/GenBank/DDBJ whole genome shotgun (WGS) entry which is preliminary data.</text>
</comment>
<proteinExistence type="predicted"/>
<reference evidence="2" key="1">
    <citation type="submission" date="2020-03" db="EMBL/GenBank/DDBJ databases">
        <authorList>
            <person name="Weist P."/>
        </authorList>
    </citation>
    <scope>NUCLEOTIDE SEQUENCE</scope>
</reference>